<reference evidence="1" key="1">
    <citation type="submission" date="2021-06" db="EMBL/GenBank/DDBJ databases">
        <authorList>
            <person name="Kallberg Y."/>
            <person name="Tangrot J."/>
            <person name="Rosling A."/>
        </authorList>
    </citation>
    <scope>NUCLEOTIDE SEQUENCE</scope>
    <source>
        <strain evidence="1">MA453B</strain>
    </source>
</reference>
<evidence type="ECO:0000313" key="2">
    <source>
        <dbReference type="Proteomes" id="UP000789405"/>
    </source>
</evidence>
<name>A0A9N9K1X0_9GLOM</name>
<keyword evidence="2" id="KW-1185">Reference proteome</keyword>
<dbReference type="OrthoDB" id="2448848at2759"/>
<feature type="non-terminal residue" evidence="1">
    <location>
        <position position="43"/>
    </location>
</feature>
<dbReference type="AlphaFoldDB" id="A0A9N9K1X0"/>
<proteinExistence type="predicted"/>
<gene>
    <name evidence="1" type="ORF">DERYTH_LOCUS24162</name>
</gene>
<dbReference type="EMBL" id="CAJVPY010039310">
    <property type="protein sequence ID" value="CAG8804752.1"/>
    <property type="molecule type" value="Genomic_DNA"/>
</dbReference>
<dbReference type="Proteomes" id="UP000789405">
    <property type="component" value="Unassembled WGS sequence"/>
</dbReference>
<accession>A0A9N9K1X0</accession>
<evidence type="ECO:0000313" key="1">
    <source>
        <dbReference type="EMBL" id="CAG8804752.1"/>
    </source>
</evidence>
<protein>
    <submittedName>
        <fullName evidence="1">27337_t:CDS:1</fullName>
    </submittedName>
</protein>
<feature type="non-terminal residue" evidence="1">
    <location>
        <position position="1"/>
    </location>
</feature>
<organism evidence="1 2">
    <name type="scientific">Dentiscutata erythropus</name>
    <dbReference type="NCBI Taxonomy" id="1348616"/>
    <lineage>
        <taxon>Eukaryota</taxon>
        <taxon>Fungi</taxon>
        <taxon>Fungi incertae sedis</taxon>
        <taxon>Mucoromycota</taxon>
        <taxon>Glomeromycotina</taxon>
        <taxon>Glomeromycetes</taxon>
        <taxon>Diversisporales</taxon>
        <taxon>Gigasporaceae</taxon>
        <taxon>Dentiscutata</taxon>
    </lineage>
</organism>
<comment type="caution">
    <text evidence="1">The sequence shown here is derived from an EMBL/GenBank/DDBJ whole genome shotgun (WGS) entry which is preliminary data.</text>
</comment>
<sequence>IDSYYSRLEDLNVTLITNQNMDDYSGSEYPKETMIIDQNTDDY</sequence>